<dbReference type="Proteomes" id="UP000606974">
    <property type="component" value="Unassembled WGS sequence"/>
</dbReference>
<dbReference type="EMBL" id="JAACFV010000102">
    <property type="protein sequence ID" value="KAF7505745.1"/>
    <property type="molecule type" value="Genomic_DNA"/>
</dbReference>
<evidence type="ECO:0000313" key="3">
    <source>
        <dbReference type="Proteomes" id="UP000606974"/>
    </source>
</evidence>
<reference evidence="2" key="1">
    <citation type="submission" date="2020-02" db="EMBL/GenBank/DDBJ databases">
        <authorList>
            <person name="Palmer J.M."/>
        </authorList>
    </citation>
    <scope>NUCLEOTIDE SEQUENCE</scope>
    <source>
        <strain evidence="2">EPUS1.4</strain>
        <tissue evidence="2">Thallus</tissue>
    </source>
</reference>
<organism evidence="2 3">
    <name type="scientific">Endocarpon pusillum</name>
    <dbReference type="NCBI Taxonomy" id="364733"/>
    <lineage>
        <taxon>Eukaryota</taxon>
        <taxon>Fungi</taxon>
        <taxon>Dikarya</taxon>
        <taxon>Ascomycota</taxon>
        <taxon>Pezizomycotina</taxon>
        <taxon>Eurotiomycetes</taxon>
        <taxon>Chaetothyriomycetidae</taxon>
        <taxon>Verrucariales</taxon>
        <taxon>Verrucariaceae</taxon>
        <taxon>Endocarpon</taxon>
    </lineage>
</organism>
<feature type="compositionally biased region" description="Basic and acidic residues" evidence="1">
    <location>
        <begin position="219"/>
        <end position="249"/>
    </location>
</feature>
<dbReference type="AlphaFoldDB" id="A0A8H7AIG5"/>
<evidence type="ECO:0000313" key="2">
    <source>
        <dbReference type="EMBL" id="KAF7505745.1"/>
    </source>
</evidence>
<evidence type="ECO:0000256" key="1">
    <source>
        <dbReference type="SAM" id="MobiDB-lite"/>
    </source>
</evidence>
<feature type="region of interest" description="Disordered" evidence="1">
    <location>
        <begin position="209"/>
        <end position="249"/>
    </location>
</feature>
<gene>
    <name evidence="2" type="ORF">GJ744_000511</name>
</gene>
<comment type="caution">
    <text evidence="2">The sequence shown here is derived from an EMBL/GenBank/DDBJ whole genome shotgun (WGS) entry which is preliminary data.</text>
</comment>
<sequence length="249" mass="28165">MRCYDATPHLLSSFTFRPGNRVFIQLVDINHQHAAEVCAKSWRIPRVCSSDGEWSLRLEPARTLMSSVLKVWIAAERARPLRKSSPRTESMPLHGNIFKCTKYQACVPRKFEMLWLSGPELDPIPIQVSYNPWLCVQLYPMPGVVSRGRFHKAAAAGWLIMKTSFTIYVQKLRIRDQAQAHHLVLFHHPSRMAAGPLLKLNLHYTRKTPPASLLSQPGERNDGERAEGKGETGGEDRDGHSFGEKISAD</sequence>
<keyword evidence="3" id="KW-1185">Reference proteome</keyword>
<accession>A0A8H7AIG5</accession>
<protein>
    <submittedName>
        <fullName evidence="2">Uncharacterized protein</fullName>
    </submittedName>
</protein>
<name>A0A8H7AIG5_9EURO</name>
<proteinExistence type="predicted"/>